<dbReference type="OrthoDB" id="1930572at2759"/>
<name>A0A0S3RB82_PHAAN</name>
<evidence type="ECO:0000313" key="1">
    <source>
        <dbReference type="EMBL" id="BAT77831.1"/>
    </source>
</evidence>
<dbReference type="PANTHER" id="PTHR36324">
    <property type="entry name" value="OS09G0460100 PROTEIN"/>
    <property type="match status" value="1"/>
</dbReference>
<reference evidence="1 2" key="1">
    <citation type="journal article" date="2015" name="Sci. Rep.">
        <title>The power of single molecule real-time sequencing technology in the de novo assembly of a eukaryotic genome.</title>
        <authorList>
            <person name="Sakai H."/>
            <person name="Naito K."/>
            <person name="Ogiso-Tanaka E."/>
            <person name="Takahashi Y."/>
            <person name="Iseki K."/>
            <person name="Muto C."/>
            <person name="Satou K."/>
            <person name="Teruya K."/>
            <person name="Shiroma A."/>
            <person name="Shimoji M."/>
            <person name="Hirano T."/>
            <person name="Itoh T."/>
            <person name="Kaga A."/>
            <person name="Tomooka N."/>
        </authorList>
    </citation>
    <scope>NUCLEOTIDE SEQUENCE [LARGE SCALE GENOMIC DNA]</scope>
    <source>
        <strain evidence="2">cv. Shumari</strain>
    </source>
</reference>
<dbReference type="Proteomes" id="UP000291084">
    <property type="component" value="Chromosome 2"/>
</dbReference>
<gene>
    <name evidence="1" type="primary">Vigan.02G042900</name>
    <name evidence="1" type="ORF">VIGAN_02042900</name>
</gene>
<keyword evidence="2" id="KW-1185">Reference proteome</keyword>
<dbReference type="PANTHER" id="PTHR36324:SF1">
    <property type="entry name" value="OS09G0460100 PROTEIN"/>
    <property type="match status" value="1"/>
</dbReference>
<organism evidence="1 2">
    <name type="scientific">Vigna angularis var. angularis</name>
    <dbReference type="NCBI Taxonomy" id="157739"/>
    <lineage>
        <taxon>Eukaryota</taxon>
        <taxon>Viridiplantae</taxon>
        <taxon>Streptophyta</taxon>
        <taxon>Embryophyta</taxon>
        <taxon>Tracheophyta</taxon>
        <taxon>Spermatophyta</taxon>
        <taxon>Magnoliopsida</taxon>
        <taxon>eudicotyledons</taxon>
        <taxon>Gunneridae</taxon>
        <taxon>Pentapetalae</taxon>
        <taxon>rosids</taxon>
        <taxon>fabids</taxon>
        <taxon>Fabales</taxon>
        <taxon>Fabaceae</taxon>
        <taxon>Papilionoideae</taxon>
        <taxon>50 kb inversion clade</taxon>
        <taxon>NPAAA clade</taxon>
        <taxon>indigoferoid/millettioid clade</taxon>
        <taxon>Phaseoleae</taxon>
        <taxon>Vigna</taxon>
    </lineage>
</organism>
<dbReference type="EMBL" id="AP015035">
    <property type="protein sequence ID" value="BAT77831.1"/>
    <property type="molecule type" value="Genomic_DNA"/>
</dbReference>
<accession>A0A0S3RB82</accession>
<sequence>MSLRCSYLTQRCINFHMGVFYHEEPPNQPKICKYIVATLKEVFSSCQTLGARLSTSSFEDEYPVSDFDEEQEVFISAVISRTMEKQKQKASVLRHSFSWVYSPATKELFVTEAVTPQKKVEGGDKENDEREEFLSVKSCFSRCSSSPSGSVFYSVKTNLSRCSSFNDLHQQSKHWRRSVIEEFCHCEGWPFGLCRRAVLLPPLPKSPSESWLSRKMKPSIKKP</sequence>
<protein>
    <submittedName>
        <fullName evidence="1">Uncharacterized protein</fullName>
    </submittedName>
</protein>
<dbReference type="AlphaFoldDB" id="A0A0S3RB82"/>
<proteinExistence type="predicted"/>
<evidence type="ECO:0000313" key="2">
    <source>
        <dbReference type="Proteomes" id="UP000291084"/>
    </source>
</evidence>